<dbReference type="EMBL" id="JAGQFT020000015">
    <property type="protein sequence ID" value="MBS7458874.1"/>
    <property type="molecule type" value="Genomic_DNA"/>
</dbReference>
<dbReference type="SUPFAM" id="SSF56752">
    <property type="entry name" value="D-aminoacid aminotransferase-like PLP-dependent enzymes"/>
    <property type="match status" value="1"/>
</dbReference>
<evidence type="ECO:0000313" key="3">
    <source>
        <dbReference type="EMBL" id="MBS7458874.1"/>
    </source>
</evidence>
<dbReference type="EMBL" id="JAGQFT010000058">
    <property type="protein sequence ID" value="MBR0562542.1"/>
    <property type="molecule type" value="Genomic_DNA"/>
</dbReference>
<dbReference type="InterPro" id="IPR001544">
    <property type="entry name" value="Aminotrans_IV"/>
</dbReference>
<reference evidence="2" key="2">
    <citation type="submission" date="2021-04" db="EMBL/GenBank/DDBJ databases">
        <authorList>
            <person name="Karlyshev A.V."/>
        </authorList>
    </citation>
    <scope>NUCLEOTIDE SEQUENCE</scope>
    <source>
        <strain evidence="2">LMG 29479</strain>
    </source>
</reference>
<dbReference type="GO" id="GO:0005829">
    <property type="term" value="C:cytosol"/>
    <property type="evidence" value="ECO:0007669"/>
    <property type="project" value="TreeGrafter"/>
</dbReference>
<protein>
    <submittedName>
        <fullName evidence="2">Aminotransferase class IV</fullName>
    </submittedName>
</protein>
<comment type="caution">
    <text evidence="2">The sequence shown here is derived from an EMBL/GenBank/DDBJ whole genome shotgun (WGS) entry which is preliminary data.</text>
</comment>
<dbReference type="GO" id="GO:0008483">
    <property type="term" value="F:transaminase activity"/>
    <property type="evidence" value="ECO:0007669"/>
    <property type="project" value="UniProtKB-KW"/>
</dbReference>
<sequence length="264" mass="27722">MERIRLNGGAATPAALAQAALVNYGHFTTLRVAGGAARGLGLHLARLAAATQALFGCALDVGRVRDWMRAAMAGIDGERMLRVTVFARAFDRRDPLRPVVPDVLVSVHPAPAAAAAPLRVRSVVHGRALPAIKHVGAFDLLYRLRQARLAGADDALFVDADDRIAEGTTWNIGFWDGATAVFPDAPALPGITAHLVREGLARRGMACAERTIRLDELGDLDGAFAMNAGGIRAIVGIDDRAWPAAGARIGAVEAAWAAAPPEPL</sequence>
<reference evidence="3 4" key="1">
    <citation type="journal article" date="2021" name="Microbiol. Resour. Announc.">
        <title>Draft Genome Sequence of Coralloluteibacterium stylophorae LMG 29479T.</title>
        <authorList>
            <person name="Karlyshev A.V."/>
            <person name="Kudryashova E.B."/>
            <person name="Ariskina E.V."/>
            <person name="Conroy A.P."/>
            <person name="Abidueva E.Y."/>
        </authorList>
    </citation>
    <scope>NUCLEOTIDE SEQUENCE [LARGE SCALE GENOMIC DNA]</scope>
    <source>
        <strain evidence="3 4">LMG 29479</strain>
    </source>
</reference>
<dbReference type="GO" id="GO:0008696">
    <property type="term" value="F:4-amino-4-deoxychorismate lyase activity"/>
    <property type="evidence" value="ECO:0007669"/>
    <property type="project" value="TreeGrafter"/>
</dbReference>
<dbReference type="InterPro" id="IPR050571">
    <property type="entry name" value="Class-IV_PLP-Dep_Aminotrnsfr"/>
</dbReference>
<comment type="similarity">
    <text evidence="1">Belongs to the class-IV pyridoxal-phosphate-dependent aminotransferase family.</text>
</comment>
<name>A0A8J7VSW5_9GAMM</name>
<proteinExistence type="inferred from homology"/>
<dbReference type="PANTHER" id="PTHR42743">
    <property type="entry name" value="AMINO-ACID AMINOTRANSFERASE"/>
    <property type="match status" value="1"/>
</dbReference>
<gene>
    <name evidence="3" type="ORF">KB893_017195</name>
    <name evidence="2" type="ORF">KB893_08440</name>
</gene>
<dbReference type="InterPro" id="IPR043131">
    <property type="entry name" value="BCAT-like_N"/>
</dbReference>
<dbReference type="GO" id="GO:0008153">
    <property type="term" value="P:4-aminobenzoate biosynthetic process"/>
    <property type="evidence" value="ECO:0007669"/>
    <property type="project" value="TreeGrafter"/>
</dbReference>
<evidence type="ECO:0000313" key="2">
    <source>
        <dbReference type="EMBL" id="MBR0562542.1"/>
    </source>
</evidence>
<dbReference type="Pfam" id="PF01063">
    <property type="entry name" value="Aminotran_4"/>
    <property type="match status" value="1"/>
</dbReference>
<accession>A0A8J7VSW5</accession>
<evidence type="ECO:0000256" key="1">
    <source>
        <dbReference type="ARBA" id="ARBA00009320"/>
    </source>
</evidence>
<organism evidence="2">
    <name type="scientific">Coralloluteibacterium stylophorae</name>
    <dbReference type="NCBI Taxonomy" id="1776034"/>
    <lineage>
        <taxon>Bacteria</taxon>
        <taxon>Pseudomonadati</taxon>
        <taxon>Pseudomonadota</taxon>
        <taxon>Gammaproteobacteria</taxon>
        <taxon>Lysobacterales</taxon>
        <taxon>Lysobacteraceae</taxon>
        <taxon>Coralloluteibacterium</taxon>
    </lineage>
</organism>
<dbReference type="Proteomes" id="UP000675747">
    <property type="component" value="Unassembled WGS sequence"/>
</dbReference>
<dbReference type="PANTHER" id="PTHR42743:SF2">
    <property type="entry name" value="AMINODEOXYCHORISMATE LYASE"/>
    <property type="match status" value="1"/>
</dbReference>
<dbReference type="RefSeq" id="WP_211926483.1">
    <property type="nucleotide sequence ID" value="NZ_JAGQFT020000015.1"/>
</dbReference>
<dbReference type="NCBIfam" id="NF006734">
    <property type="entry name" value="PRK09266.1"/>
    <property type="match status" value="1"/>
</dbReference>
<keyword evidence="2" id="KW-0032">Aminotransferase</keyword>
<evidence type="ECO:0000313" key="4">
    <source>
        <dbReference type="Proteomes" id="UP000675747"/>
    </source>
</evidence>
<dbReference type="AlphaFoldDB" id="A0A8J7VSW5"/>
<dbReference type="InterPro" id="IPR036038">
    <property type="entry name" value="Aminotransferase-like"/>
</dbReference>
<dbReference type="Gene3D" id="3.20.10.10">
    <property type="entry name" value="D-amino Acid Aminotransferase, subunit A, domain 2"/>
    <property type="match status" value="1"/>
</dbReference>
<keyword evidence="4" id="KW-1185">Reference proteome</keyword>
<keyword evidence="2" id="KW-0808">Transferase</keyword>
<dbReference type="Gene3D" id="3.30.470.10">
    <property type="match status" value="1"/>
</dbReference>
<dbReference type="InterPro" id="IPR043132">
    <property type="entry name" value="BCAT-like_C"/>
</dbReference>